<organism evidence="2 3">
    <name type="scientific">Stylonychia lemnae</name>
    <name type="common">Ciliate</name>
    <dbReference type="NCBI Taxonomy" id="5949"/>
    <lineage>
        <taxon>Eukaryota</taxon>
        <taxon>Sar</taxon>
        <taxon>Alveolata</taxon>
        <taxon>Ciliophora</taxon>
        <taxon>Intramacronucleata</taxon>
        <taxon>Spirotrichea</taxon>
        <taxon>Stichotrichia</taxon>
        <taxon>Sporadotrichida</taxon>
        <taxon>Oxytrichidae</taxon>
        <taxon>Stylonychinae</taxon>
        <taxon>Stylonychia</taxon>
    </lineage>
</organism>
<name>A0A078B2D9_STYLE</name>
<sequence length="370" mass="43676">MIQSQDLRVSDDESKSKQNLEQENHNLTKQRIKFKINTNNKYKKFALIKNDYLLKSNKAPDYNPQDYVFYSSFNNRNAVKSQENITGFKTSISSQVEFLPMIKQPLRTENEILKNSTARQLSYRETETSSMFRIDKKKQQRYRQSQIVQDDKTQEILRLDIDREIQQIKVLKPRKFDSQTSQEYNYGVATKQALNSHKKKKSKKLKLEELNALISTNDRSEIESEKQNPFQSKNNLCNDYMLNDYTSISGLSNKKNQKLTQKRIEVNTQVIDVYYPQTMRFQSQLQIKNQRSKRKDESQAKLKSILFDGPTKANLQKFGIDPKKFSGEKFIQSEQVSPARLITVNEQLIHTQYRLRQLREFRKNQGIKIL</sequence>
<reference evidence="2 3" key="1">
    <citation type="submission" date="2014-06" db="EMBL/GenBank/DDBJ databases">
        <authorList>
            <person name="Swart Estienne"/>
        </authorList>
    </citation>
    <scope>NUCLEOTIDE SEQUENCE [LARGE SCALE GENOMIC DNA]</scope>
    <source>
        <strain evidence="2 3">130c</strain>
    </source>
</reference>
<evidence type="ECO:0000313" key="2">
    <source>
        <dbReference type="EMBL" id="CDW87382.1"/>
    </source>
</evidence>
<proteinExistence type="predicted"/>
<protein>
    <submittedName>
        <fullName evidence="2">Uncharacterized protein</fullName>
    </submittedName>
</protein>
<accession>A0A078B2D9</accession>
<dbReference type="AlphaFoldDB" id="A0A078B2D9"/>
<dbReference type="EMBL" id="CCKQ01015564">
    <property type="protein sequence ID" value="CDW87382.1"/>
    <property type="molecule type" value="Genomic_DNA"/>
</dbReference>
<feature type="compositionally biased region" description="Basic and acidic residues" evidence="1">
    <location>
        <begin position="8"/>
        <end position="26"/>
    </location>
</feature>
<dbReference type="InParanoid" id="A0A078B2D9"/>
<evidence type="ECO:0000256" key="1">
    <source>
        <dbReference type="SAM" id="MobiDB-lite"/>
    </source>
</evidence>
<feature type="region of interest" description="Disordered" evidence="1">
    <location>
        <begin position="1"/>
        <end position="26"/>
    </location>
</feature>
<dbReference type="Proteomes" id="UP000039865">
    <property type="component" value="Unassembled WGS sequence"/>
</dbReference>
<gene>
    <name evidence="2" type="primary">Contig10197.g10891</name>
    <name evidence="2" type="ORF">STYLEM_16485</name>
</gene>
<evidence type="ECO:0000313" key="3">
    <source>
        <dbReference type="Proteomes" id="UP000039865"/>
    </source>
</evidence>
<keyword evidence="3" id="KW-1185">Reference proteome</keyword>